<feature type="binding site" evidence="3">
    <location>
        <position position="91"/>
    </location>
    <ligand>
        <name>FAD</name>
        <dbReference type="ChEBI" id="CHEBI:57692"/>
    </ligand>
</feature>
<gene>
    <name evidence="5" type="ORF">JM93_01064</name>
</gene>
<dbReference type="Gene3D" id="1.25.40.80">
    <property type="match status" value="1"/>
</dbReference>
<feature type="domain" description="Cryptochrome/DNA photolyase FAD-binding" evidence="4">
    <location>
        <begin position="91"/>
        <end position="219"/>
    </location>
</feature>
<feature type="binding site" evidence="3">
    <location>
        <begin position="94"/>
        <end position="101"/>
    </location>
    <ligand>
        <name>FAD</name>
        <dbReference type="ChEBI" id="CHEBI:57692"/>
    </ligand>
</feature>
<dbReference type="Proteomes" id="UP000320593">
    <property type="component" value="Unassembled WGS sequence"/>
</dbReference>
<keyword evidence="5" id="KW-0456">Lyase</keyword>
<dbReference type="GO" id="GO:0005737">
    <property type="term" value="C:cytoplasm"/>
    <property type="evidence" value="ECO:0007669"/>
    <property type="project" value="TreeGrafter"/>
</dbReference>
<dbReference type="GO" id="GO:0032922">
    <property type="term" value="P:circadian regulation of gene expression"/>
    <property type="evidence" value="ECO:0007669"/>
    <property type="project" value="TreeGrafter"/>
</dbReference>
<evidence type="ECO:0000259" key="4">
    <source>
        <dbReference type="Pfam" id="PF03441"/>
    </source>
</evidence>
<feature type="binding site" evidence="3">
    <location>
        <begin position="195"/>
        <end position="197"/>
    </location>
    <ligand>
        <name>FAD</name>
        <dbReference type="ChEBI" id="CHEBI:57692"/>
    </ligand>
</feature>
<dbReference type="InterPro" id="IPR005101">
    <property type="entry name" value="Cryptochr/Photolyase_FAD-bd"/>
</dbReference>
<dbReference type="PANTHER" id="PTHR11455:SF18">
    <property type="entry name" value="SI:CH1073-390K14.1"/>
    <property type="match status" value="1"/>
</dbReference>
<name>A0A562T906_9HYPH</name>
<dbReference type="GO" id="GO:0003904">
    <property type="term" value="F:deoxyribodipyrimidine photo-lyase activity"/>
    <property type="evidence" value="ECO:0007669"/>
    <property type="project" value="TreeGrafter"/>
</dbReference>
<evidence type="ECO:0000256" key="2">
    <source>
        <dbReference type="ARBA" id="ARBA00022827"/>
    </source>
</evidence>
<reference evidence="5 6" key="1">
    <citation type="submission" date="2019-07" db="EMBL/GenBank/DDBJ databases">
        <title>Genomic Encyclopedia of Archaeal and Bacterial Type Strains, Phase II (KMG-II): from individual species to whole genera.</title>
        <authorList>
            <person name="Goeker M."/>
        </authorList>
    </citation>
    <scope>NUCLEOTIDE SEQUENCE [LARGE SCALE GENOMIC DNA]</scope>
    <source>
        <strain evidence="5 6">ATCC BAA-252</strain>
    </source>
</reference>
<protein>
    <submittedName>
        <fullName evidence="5">Deoxyribodipyrimidine photo-lyase</fullName>
    </submittedName>
</protein>
<proteinExistence type="predicted"/>
<dbReference type="InterPro" id="IPR002081">
    <property type="entry name" value="Cryptochrome/DNA_photolyase_1"/>
</dbReference>
<comment type="caution">
    <text evidence="5">The sequence shown here is derived from an EMBL/GenBank/DDBJ whole genome shotgun (WGS) entry which is preliminary data.</text>
</comment>
<dbReference type="GO" id="GO:0071949">
    <property type="term" value="F:FAD binding"/>
    <property type="evidence" value="ECO:0007669"/>
    <property type="project" value="TreeGrafter"/>
</dbReference>
<dbReference type="SUPFAM" id="SSF48173">
    <property type="entry name" value="Cryptochrome/photolyase FAD-binding domain"/>
    <property type="match status" value="1"/>
</dbReference>
<sequence>MTIMTDAALFDTTSDRGFAFLPTRRAAEARLQAFLPSAGKAYASKRNYDFGPDDRSNISALSPYIRHRLLLEQEVLKATLVKHSPSSAEKFIQEVFWRGYFKGWLEHRPDAWTRYRADVQHLARQLEDHGGLRKAYEQAVSGATGIDCFDAWAHELVETGYLHNHARMWFASIWIFTLGLPWQLGADFFYRHLLDGDPASNTLSWRWVGGLHTKGKTYQARASNIDTYTASRFSYPQGLAPSAPPLDEEPLGPRVPIRLADMVPDTDSPALLLITEEDCHPHTWQLGGARPVAATGLLATSKRSPLEMGEKASAFAFGAVNEGLEQAQQVFGIECSGPKSSDDWAASLIEAAAAANTETIVTAFAAIGPVQDQLEGAKPHLEAAGIRLIQVRRPYDDLTWPHATAGFFKLKTKIPKILEGLGLGR</sequence>
<keyword evidence="2 3" id="KW-0274">FAD</keyword>
<dbReference type="EMBL" id="VLLF01000002">
    <property type="protein sequence ID" value="TWI90087.1"/>
    <property type="molecule type" value="Genomic_DNA"/>
</dbReference>
<keyword evidence="1 3" id="KW-0285">Flavoprotein</keyword>
<dbReference type="RefSeq" id="WP_244300764.1">
    <property type="nucleotide sequence ID" value="NZ_VLLF01000002.1"/>
</dbReference>
<evidence type="ECO:0000313" key="5">
    <source>
        <dbReference type="EMBL" id="TWI90087.1"/>
    </source>
</evidence>
<evidence type="ECO:0000256" key="1">
    <source>
        <dbReference type="ARBA" id="ARBA00022630"/>
    </source>
</evidence>
<dbReference type="Pfam" id="PF03441">
    <property type="entry name" value="FAD_binding_7"/>
    <property type="match status" value="1"/>
</dbReference>
<dbReference type="PANTHER" id="PTHR11455">
    <property type="entry name" value="CRYPTOCHROME"/>
    <property type="match status" value="1"/>
</dbReference>
<dbReference type="GO" id="GO:0003677">
    <property type="term" value="F:DNA binding"/>
    <property type="evidence" value="ECO:0007669"/>
    <property type="project" value="TreeGrafter"/>
</dbReference>
<evidence type="ECO:0000313" key="6">
    <source>
        <dbReference type="Proteomes" id="UP000320593"/>
    </source>
</evidence>
<evidence type="ECO:0000256" key="3">
    <source>
        <dbReference type="PIRSR" id="PIRSR602081-1"/>
    </source>
</evidence>
<accession>A0A562T906</accession>
<feature type="binding site" evidence="3">
    <location>
        <position position="42"/>
    </location>
    <ligand>
        <name>FAD</name>
        <dbReference type="ChEBI" id="CHEBI:57692"/>
    </ligand>
</feature>
<dbReference type="GO" id="GO:0043153">
    <property type="term" value="P:entrainment of circadian clock by photoperiod"/>
    <property type="evidence" value="ECO:0007669"/>
    <property type="project" value="TreeGrafter"/>
</dbReference>
<comment type="cofactor">
    <cofactor evidence="3">
        <name>FAD</name>
        <dbReference type="ChEBI" id="CHEBI:57692"/>
    </cofactor>
    <text evidence="3">Binds 1 FAD per subunit.</text>
</comment>
<dbReference type="Gene3D" id="1.10.579.10">
    <property type="entry name" value="DNA Cyclobutane Dipyrimidine Photolyase, subunit A, domain 3"/>
    <property type="match status" value="1"/>
</dbReference>
<dbReference type="InterPro" id="IPR036134">
    <property type="entry name" value="Crypto/Photolyase_FAD-like_sf"/>
</dbReference>
<dbReference type="AlphaFoldDB" id="A0A562T906"/>
<organism evidence="5 6">
    <name type="scientific">Roseibium hamelinense</name>
    <dbReference type="NCBI Taxonomy" id="150831"/>
    <lineage>
        <taxon>Bacteria</taxon>
        <taxon>Pseudomonadati</taxon>
        <taxon>Pseudomonadota</taxon>
        <taxon>Alphaproteobacteria</taxon>
        <taxon>Hyphomicrobiales</taxon>
        <taxon>Stappiaceae</taxon>
        <taxon>Roseibium</taxon>
    </lineage>
</organism>
<keyword evidence="6" id="KW-1185">Reference proteome</keyword>